<dbReference type="AlphaFoldDB" id="A0A9P4K9D7"/>
<dbReference type="Proteomes" id="UP000800093">
    <property type="component" value="Unassembled WGS sequence"/>
</dbReference>
<name>A0A9P4K9D7_9PLEO</name>
<dbReference type="EMBL" id="ML986610">
    <property type="protein sequence ID" value="KAF2265149.1"/>
    <property type="molecule type" value="Genomic_DNA"/>
</dbReference>
<evidence type="ECO:0008006" key="5">
    <source>
        <dbReference type="Google" id="ProtNLM"/>
    </source>
</evidence>
<organism evidence="3 4">
    <name type="scientific">Lojkania enalia</name>
    <dbReference type="NCBI Taxonomy" id="147567"/>
    <lineage>
        <taxon>Eukaryota</taxon>
        <taxon>Fungi</taxon>
        <taxon>Dikarya</taxon>
        <taxon>Ascomycota</taxon>
        <taxon>Pezizomycotina</taxon>
        <taxon>Dothideomycetes</taxon>
        <taxon>Pleosporomycetidae</taxon>
        <taxon>Pleosporales</taxon>
        <taxon>Pleosporales incertae sedis</taxon>
        <taxon>Lojkania</taxon>
    </lineage>
</organism>
<sequence>MTSLHSFWPALGQFKEGVLFTPVDLGATRRQENLRIAKASMLYGPTNSILEKAIESHVKHNERYGYEMHILRHPISKGFRNKYTWLKQIITNELQNSEEDRAEWIMYFDPSTVLLNPQIPLYAFLPPVHESLDPVTILATKPDGTTTSSSVFFIRVSQDSLGLLSDAMNAPGAGLDRDWGLDISSSTLQMILEQNDWKEKVIYQPAHWYNRPVTMNGGIAEGDLLARFPSELLGDRWKLMSDLITSLPTSHGKFSRSIENTIYATEPPKFWESLAGGKRDRRRRNESESLVERL</sequence>
<dbReference type="PANTHER" id="PTHR31306">
    <property type="entry name" value="ALPHA-1,6-MANNOSYLTRANSFERASE MNN11-RELATED"/>
    <property type="match status" value="1"/>
</dbReference>
<accession>A0A9P4K9D7</accession>
<evidence type="ECO:0000256" key="2">
    <source>
        <dbReference type="ARBA" id="ARBA00022679"/>
    </source>
</evidence>
<dbReference type="PANTHER" id="PTHR31306:SF8">
    <property type="entry name" value="GLYCOSYLTRANSFERASE FAMILY 34 PROTEIN"/>
    <property type="match status" value="1"/>
</dbReference>
<dbReference type="GO" id="GO:0016757">
    <property type="term" value="F:glycosyltransferase activity"/>
    <property type="evidence" value="ECO:0007669"/>
    <property type="project" value="UniProtKB-KW"/>
</dbReference>
<dbReference type="OrthoDB" id="407658at2759"/>
<protein>
    <recommendedName>
        <fullName evidence="5">Glycosyltransferase family 34 protein</fullName>
    </recommendedName>
</protein>
<dbReference type="GO" id="GO:0006487">
    <property type="term" value="P:protein N-linked glycosylation"/>
    <property type="evidence" value="ECO:0007669"/>
    <property type="project" value="TreeGrafter"/>
</dbReference>
<dbReference type="InterPro" id="IPR008630">
    <property type="entry name" value="Glyco_trans_34"/>
</dbReference>
<gene>
    <name evidence="3" type="ORF">CC78DRAFT_543463</name>
</gene>
<evidence type="ECO:0000313" key="3">
    <source>
        <dbReference type="EMBL" id="KAF2265149.1"/>
    </source>
</evidence>
<keyword evidence="1" id="KW-0328">Glycosyltransferase</keyword>
<proteinExistence type="predicted"/>
<evidence type="ECO:0000256" key="1">
    <source>
        <dbReference type="ARBA" id="ARBA00022676"/>
    </source>
</evidence>
<keyword evidence="4" id="KW-1185">Reference proteome</keyword>
<comment type="caution">
    <text evidence="3">The sequence shown here is derived from an EMBL/GenBank/DDBJ whole genome shotgun (WGS) entry which is preliminary data.</text>
</comment>
<dbReference type="GO" id="GO:0000139">
    <property type="term" value="C:Golgi membrane"/>
    <property type="evidence" value="ECO:0007669"/>
    <property type="project" value="TreeGrafter"/>
</dbReference>
<evidence type="ECO:0000313" key="4">
    <source>
        <dbReference type="Proteomes" id="UP000800093"/>
    </source>
</evidence>
<keyword evidence="2" id="KW-0808">Transferase</keyword>
<reference evidence="4" key="1">
    <citation type="journal article" date="2020" name="Stud. Mycol.">
        <title>101 Dothideomycetes genomes: A test case for predicting lifestyles and emergence of pathogens.</title>
        <authorList>
            <person name="Haridas S."/>
            <person name="Albert R."/>
            <person name="Binder M."/>
            <person name="Bloem J."/>
            <person name="LaButti K."/>
            <person name="Salamov A."/>
            <person name="Andreopoulos B."/>
            <person name="Baker S."/>
            <person name="Barry K."/>
            <person name="Bills G."/>
            <person name="Bluhm B."/>
            <person name="Cannon C."/>
            <person name="Castanera R."/>
            <person name="Culley D."/>
            <person name="Daum C."/>
            <person name="Ezra D."/>
            <person name="Gonzalez J."/>
            <person name="Henrissat B."/>
            <person name="Kuo A."/>
            <person name="Liang C."/>
            <person name="Lipzen A."/>
            <person name="Lutzoni F."/>
            <person name="Magnuson J."/>
            <person name="Mondo S."/>
            <person name="Nolan M."/>
            <person name="Ohm R."/>
            <person name="Pangilinan J."/>
            <person name="Park H.-J."/>
            <person name="Ramirez L."/>
            <person name="Alfaro M."/>
            <person name="Sun H."/>
            <person name="Tritt A."/>
            <person name="Yoshinaga Y."/>
            <person name="Zwiers L.-H."/>
            <person name="Turgeon B."/>
            <person name="Goodwin S."/>
            <person name="Spatafora J."/>
            <person name="Crous P."/>
            <person name="Grigoriev I."/>
        </authorList>
    </citation>
    <scope>NUCLEOTIDE SEQUENCE [LARGE SCALE GENOMIC DNA]</scope>
    <source>
        <strain evidence="4">CBS 304.66</strain>
    </source>
</reference>